<dbReference type="OrthoDB" id="9008668at2"/>
<gene>
    <name evidence="4" type="ORF">C2L65_16195</name>
</gene>
<evidence type="ECO:0000313" key="4">
    <source>
        <dbReference type="EMBL" id="AUT61284.1"/>
    </source>
</evidence>
<dbReference type="AlphaFoldDB" id="A0A2I8ER42"/>
<evidence type="ECO:0000256" key="2">
    <source>
        <dbReference type="SAM" id="SignalP"/>
    </source>
</evidence>
<reference evidence="4 5" key="1">
    <citation type="submission" date="2018-01" db="EMBL/GenBank/DDBJ databases">
        <title>Species boundaries and ecological features among Paraburkholderia terrae DSMZ17804T, P. hospita DSMZ17164T and P. caribensis DSMZ13236T.</title>
        <authorList>
            <person name="Pratama A.A."/>
        </authorList>
    </citation>
    <scope>NUCLEOTIDE SEQUENCE [LARGE SCALE GENOMIC DNA]</scope>
    <source>
        <strain evidence="4 5">DSM 17804</strain>
    </source>
</reference>
<dbReference type="Proteomes" id="UP000243502">
    <property type="component" value="Chromosome 2"/>
</dbReference>
<dbReference type="InterPro" id="IPR027843">
    <property type="entry name" value="DUF4440"/>
</dbReference>
<evidence type="ECO:0000256" key="1">
    <source>
        <dbReference type="SAM" id="MobiDB-lite"/>
    </source>
</evidence>
<proteinExistence type="predicted"/>
<dbReference type="RefSeq" id="WP_042304390.1">
    <property type="nucleotide sequence ID" value="NZ_CP026112.1"/>
</dbReference>
<dbReference type="EMBL" id="CP026112">
    <property type="protein sequence ID" value="AUT61284.1"/>
    <property type="molecule type" value="Genomic_DNA"/>
</dbReference>
<dbReference type="Gene3D" id="3.10.450.50">
    <property type="match status" value="1"/>
</dbReference>
<feature type="region of interest" description="Disordered" evidence="1">
    <location>
        <begin position="63"/>
        <end position="83"/>
    </location>
</feature>
<feature type="chain" id="PRO_5014359472" evidence="2">
    <location>
        <begin position="24"/>
        <end position="140"/>
    </location>
</feature>
<dbReference type="Pfam" id="PF14534">
    <property type="entry name" value="DUF4440"/>
    <property type="match status" value="1"/>
</dbReference>
<dbReference type="SUPFAM" id="SSF54427">
    <property type="entry name" value="NTF2-like"/>
    <property type="match status" value="1"/>
</dbReference>
<feature type="domain" description="DUF4440" evidence="3">
    <location>
        <begin position="31"/>
        <end position="132"/>
    </location>
</feature>
<protein>
    <submittedName>
        <fullName evidence="4">DUF4440 domain-containing protein</fullName>
    </submittedName>
</protein>
<dbReference type="KEGG" id="pter:C2L65_16195"/>
<feature type="signal peptide" evidence="2">
    <location>
        <begin position="1"/>
        <end position="23"/>
    </location>
</feature>
<keyword evidence="2" id="KW-0732">Signal</keyword>
<dbReference type="InterPro" id="IPR032710">
    <property type="entry name" value="NTF2-like_dom_sf"/>
</dbReference>
<sequence length="140" mass="15543">MKLYMLFVAPVLAAFALATPAFAAQNDEAVIRQMEEAWLQASMHHDRDTLKLLLDDSYREITPSGTARSKSDVLNASPAPSGSTQTLQYVNVHVDGDQAVVIGENRFMAPDGQQAVFAFKDDFARHDGQWRVVGSWMSRK</sequence>
<evidence type="ECO:0000259" key="3">
    <source>
        <dbReference type="Pfam" id="PF14534"/>
    </source>
</evidence>
<organism evidence="4 5">
    <name type="scientific">Paraburkholderia terrae</name>
    <dbReference type="NCBI Taxonomy" id="311230"/>
    <lineage>
        <taxon>Bacteria</taxon>
        <taxon>Pseudomonadati</taxon>
        <taxon>Pseudomonadota</taxon>
        <taxon>Betaproteobacteria</taxon>
        <taxon>Burkholderiales</taxon>
        <taxon>Burkholderiaceae</taxon>
        <taxon>Paraburkholderia</taxon>
    </lineage>
</organism>
<accession>A0A2I8ER42</accession>
<name>A0A2I8ER42_9BURK</name>
<evidence type="ECO:0000313" key="5">
    <source>
        <dbReference type="Proteomes" id="UP000243502"/>
    </source>
</evidence>